<feature type="domain" description="Thioredoxin" evidence="5">
    <location>
        <begin position="6"/>
        <end position="149"/>
    </location>
</feature>
<dbReference type="PANTHER" id="PTHR42852">
    <property type="entry name" value="THIOL:DISULFIDE INTERCHANGE PROTEIN DSBE"/>
    <property type="match status" value="1"/>
</dbReference>
<evidence type="ECO:0000256" key="1">
    <source>
        <dbReference type="ARBA" id="ARBA00004196"/>
    </source>
</evidence>
<proteinExistence type="predicted"/>
<comment type="caution">
    <text evidence="6">The sequence shown here is derived from an EMBL/GenBank/DDBJ whole genome shotgun (WGS) entry which is preliminary data.</text>
</comment>
<keyword evidence="2" id="KW-0201">Cytochrome c-type biogenesis</keyword>
<comment type="subcellular location">
    <subcellularLocation>
        <location evidence="1">Cell envelope</location>
    </subcellularLocation>
</comment>
<evidence type="ECO:0000256" key="2">
    <source>
        <dbReference type="ARBA" id="ARBA00022748"/>
    </source>
</evidence>
<keyword evidence="7" id="KW-1185">Reference proteome</keyword>
<keyword evidence="3" id="KW-1015">Disulfide bond</keyword>
<evidence type="ECO:0000313" key="6">
    <source>
        <dbReference type="EMBL" id="MDT0496700.1"/>
    </source>
</evidence>
<sequence length="161" mass="17951">MSGELPKVGDVPPNVFGKDQRRVRVDLEALKGEVVVLTFWASWCGPCMKEMQMLSQLKALADKKNASLEIIAVNFHESHERYRQIQKLLKDLPIRVVEDRYARASQTYGIKGIPNMWLIGRDGVIAGHHVGYSEAQLNDLLAEISALMSAPAQVATLAQPR</sequence>
<evidence type="ECO:0000313" key="7">
    <source>
        <dbReference type="Proteomes" id="UP001254608"/>
    </source>
</evidence>
<dbReference type="InterPro" id="IPR017937">
    <property type="entry name" value="Thioredoxin_CS"/>
</dbReference>
<dbReference type="InterPro" id="IPR013740">
    <property type="entry name" value="Redoxin"/>
</dbReference>
<gene>
    <name evidence="6" type="ORF">RM530_04900</name>
</gene>
<protein>
    <submittedName>
        <fullName evidence="6">TlpA disulfide reductase family protein</fullName>
    </submittedName>
</protein>
<dbReference type="PROSITE" id="PS00194">
    <property type="entry name" value="THIOREDOXIN_1"/>
    <property type="match status" value="1"/>
</dbReference>
<dbReference type="CDD" id="cd02966">
    <property type="entry name" value="TlpA_like_family"/>
    <property type="match status" value="1"/>
</dbReference>
<dbReference type="Gene3D" id="3.40.30.10">
    <property type="entry name" value="Glutaredoxin"/>
    <property type="match status" value="1"/>
</dbReference>
<dbReference type="Proteomes" id="UP001254608">
    <property type="component" value="Unassembled WGS sequence"/>
</dbReference>
<accession>A0ABU2WFP8</accession>
<dbReference type="InterPro" id="IPR013766">
    <property type="entry name" value="Thioredoxin_domain"/>
</dbReference>
<dbReference type="Pfam" id="PF08534">
    <property type="entry name" value="Redoxin"/>
    <property type="match status" value="1"/>
</dbReference>
<keyword evidence="4" id="KW-0676">Redox-active center</keyword>
<dbReference type="EMBL" id="JAVRIC010000005">
    <property type="protein sequence ID" value="MDT0496700.1"/>
    <property type="molecule type" value="Genomic_DNA"/>
</dbReference>
<organism evidence="6 7">
    <name type="scientific">Banduia mediterranea</name>
    <dbReference type="NCBI Taxonomy" id="3075609"/>
    <lineage>
        <taxon>Bacteria</taxon>
        <taxon>Pseudomonadati</taxon>
        <taxon>Pseudomonadota</taxon>
        <taxon>Gammaproteobacteria</taxon>
        <taxon>Nevskiales</taxon>
        <taxon>Algiphilaceae</taxon>
        <taxon>Banduia</taxon>
    </lineage>
</organism>
<evidence type="ECO:0000256" key="4">
    <source>
        <dbReference type="ARBA" id="ARBA00023284"/>
    </source>
</evidence>
<dbReference type="PANTHER" id="PTHR42852:SF6">
    <property type="entry name" value="THIOL:DISULFIDE INTERCHANGE PROTEIN DSBE"/>
    <property type="match status" value="1"/>
</dbReference>
<name>A0ABU2WFP8_9GAMM</name>
<dbReference type="PROSITE" id="PS51352">
    <property type="entry name" value="THIOREDOXIN_2"/>
    <property type="match status" value="1"/>
</dbReference>
<evidence type="ECO:0000256" key="3">
    <source>
        <dbReference type="ARBA" id="ARBA00023157"/>
    </source>
</evidence>
<reference evidence="6 7" key="1">
    <citation type="submission" date="2023-09" db="EMBL/GenBank/DDBJ databases">
        <authorList>
            <person name="Rey-Velasco X."/>
        </authorList>
    </citation>
    <scope>NUCLEOTIDE SEQUENCE [LARGE SCALE GENOMIC DNA]</scope>
    <source>
        <strain evidence="6 7">W345</strain>
    </source>
</reference>
<dbReference type="RefSeq" id="WP_311364094.1">
    <property type="nucleotide sequence ID" value="NZ_JAVRIC010000005.1"/>
</dbReference>
<evidence type="ECO:0000259" key="5">
    <source>
        <dbReference type="PROSITE" id="PS51352"/>
    </source>
</evidence>
<dbReference type="InterPro" id="IPR050553">
    <property type="entry name" value="Thioredoxin_ResA/DsbE_sf"/>
</dbReference>
<dbReference type="InterPro" id="IPR036249">
    <property type="entry name" value="Thioredoxin-like_sf"/>
</dbReference>
<dbReference type="SUPFAM" id="SSF52833">
    <property type="entry name" value="Thioredoxin-like"/>
    <property type="match status" value="1"/>
</dbReference>